<evidence type="ECO:0000256" key="14">
    <source>
        <dbReference type="ARBA" id="ARBA00023136"/>
    </source>
</evidence>
<dbReference type="GO" id="GO:0000155">
    <property type="term" value="F:phosphorelay sensor kinase activity"/>
    <property type="evidence" value="ECO:0007669"/>
    <property type="project" value="InterPro"/>
</dbReference>
<evidence type="ECO:0000256" key="7">
    <source>
        <dbReference type="ARBA" id="ARBA00022679"/>
    </source>
</evidence>
<dbReference type="GO" id="GO:0005886">
    <property type="term" value="C:plasma membrane"/>
    <property type="evidence" value="ECO:0007669"/>
    <property type="project" value="UniProtKB-SubCell"/>
</dbReference>
<evidence type="ECO:0000256" key="2">
    <source>
        <dbReference type="ARBA" id="ARBA00004429"/>
    </source>
</evidence>
<evidence type="ECO:0000256" key="1">
    <source>
        <dbReference type="ARBA" id="ARBA00000085"/>
    </source>
</evidence>
<dbReference type="AlphaFoldDB" id="A0A8J3AXK6"/>
<dbReference type="SMART" id="SM00304">
    <property type="entry name" value="HAMP"/>
    <property type="match status" value="1"/>
</dbReference>
<feature type="domain" description="Histidine kinase" evidence="16">
    <location>
        <begin position="272"/>
        <end position="484"/>
    </location>
</feature>
<comment type="subcellular location">
    <subcellularLocation>
        <location evidence="2">Cell inner membrane</location>
        <topology evidence="2">Multi-pass membrane protein</topology>
    </subcellularLocation>
</comment>
<name>A0A8J3AXK6_9BURK</name>
<dbReference type="RefSeq" id="WP_188422001.1">
    <property type="nucleotide sequence ID" value="NZ_BMDP01000003.1"/>
</dbReference>
<protein>
    <recommendedName>
        <fullName evidence="3">histidine kinase</fullName>
        <ecNumber evidence="3">2.7.13.3</ecNumber>
    </recommendedName>
</protein>
<dbReference type="SMART" id="SM00388">
    <property type="entry name" value="HisKA"/>
    <property type="match status" value="1"/>
</dbReference>
<dbReference type="SMART" id="SM00387">
    <property type="entry name" value="HATPase_c"/>
    <property type="match status" value="1"/>
</dbReference>
<comment type="caution">
    <text evidence="18">The sequence shown here is derived from an EMBL/GenBank/DDBJ whole genome shotgun (WGS) entry which is preliminary data.</text>
</comment>
<dbReference type="SUPFAM" id="SSF55874">
    <property type="entry name" value="ATPase domain of HSP90 chaperone/DNA topoisomerase II/histidine kinase"/>
    <property type="match status" value="1"/>
</dbReference>
<dbReference type="InterPro" id="IPR004358">
    <property type="entry name" value="Sig_transdc_His_kin-like_C"/>
</dbReference>
<dbReference type="EC" id="2.7.13.3" evidence="3"/>
<dbReference type="EMBL" id="BMDP01000003">
    <property type="protein sequence ID" value="GGI55195.1"/>
    <property type="molecule type" value="Genomic_DNA"/>
</dbReference>
<dbReference type="Pfam" id="PF02518">
    <property type="entry name" value="HATPase_c"/>
    <property type="match status" value="1"/>
</dbReference>
<keyword evidence="4" id="KW-1003">Cell membrane</keyword>
<dbReference type="Gene3D" id="1.10.287.130">
    <property type="match status" value="1"/>
</dbReference>
<keyword evidence="6" id="KW-0597">Phosphoprotein</keyword>
<dbReference type="SUPFAM" id="SSF47384">
    <property type="entry name" value="Homodimeric domain of signal transducing histidine kinase"/>
    <property type="match status" value="1"/>
</dbReference>
<evidence type="ECO:0000256" key="3">
    <source>
        <dbReference type="ARBA" id="ARBA00012438"/>
    </source>
</evidence>
<dbReference type="InterPro" id="IPR003661">
    <property type="entry name" value="HisK_dim/P_dom"/>
</dbReference>
<evidence type="ECO:0000256" key="5">
    <source>
        <dbReference type="ARBA" id="ARBA00022519"/>
    </source>
</evidence>
<proteinExistence type="predicted"/>
<dbReference type="Proteomes" id="UP000627205">
    <property type="component" value="Unassembled WGS sequence"/>
</dbReference>
<keyword evidence="14 15" id="KW-0472">Membrane</keyword>
<dbReference type="PROSITE" id="PS50109">
    <property type="entry name" value="HIS_KIN"/>
    <property type="match status" value="1"/>
</dbReference>
<evidence type="ECO:0000259" key="16">
    <source>
        <dbReference type="PROSITE" id="PS50109"/>
    </source>
</evidence>
<comment type="catalytic activity">
    <reaction evidence="1">
        <text>ATP + protein L-histidine = ADP + protein N-phospho-L-histidine.</text>
        <dbReference type="EC" id="2.7.13.3"/>
    </reaction>
</comment>
<dbReference type="InterPro" id="IPR003660">
    <property type="entry name" value="HAMP_dom"/>
</dbReference>
<keyword evidence="10" id="KW-0418">Kinase</keyword>
<evidence type="ECO:0000256" key="6">
    <source>
        <dbReference type="ARBA" id="ARBA00022553"/>
    </source>
</evidence>
<keyword evidence="13" id="KW-0902">Two-component regulatory system</keyword>
<organism evidence="18 19">
    <name type="scientific">Oxalicibacterium solurbis</name>
    <dbReference type="NCBI Taxonomy" id="69280"/>
    <lineage>
        <taxon>Bacteria</taxon>
        <taxon>Pseudomonadati</taxon>
        <taxon>Pseudomonadota</taxon>
        <taxon>Betaproteobacteria</taxon>
        <taxon>Burkholderiales</taxon>
        <taxon>Oxalobacteraceae</taxon>
        <taxon>Oxalicibacterium</taxon>
    </lineage>
</organism>
<keyword evidence="8 15" id="KW-0812">Transmembrane</keyword>
<keyword evidence="11" id="KW-0067">ATP-binding</keyword>
<dbReference type="PANTHER" id="PTHR44936:SF5">
    <property type="entry name" value="SENSOR HISTIDINE KINASE ENVZ"/>
    <property type="match status" value="1"/>
</dbReference>
<keyword evidence="9" id="KW-0547">Nucleotide-binding</keyword>
<dbReference type="GO" id="GO:0005524">
    <property type="term" value="F:ATP binding"/>
    <property type="evidence" value="ECO:0007669"/>
    <property type="project" value="UniProtKB-KW"/>
</dbReference>
<keyword evidence="5" id="KW-0997">Cell inner membrane</keyword>
<feature type="domain" description="HAMP" evidence="17">
    <location>
        <begin position="212"/>
        <end position="264"/>
    </location>
</feature>
<reference evidence="18" key="2">
    <citation type="submission" date="2020-09" db="EMBL/GenBank/DDBJ databases">
        <authorList>
            <person name="Sun Q."/>
            <person name="Sedlacek I."/>
        </authorList>
    </citation>
    <scope>NUCLEOTIDE SEQUENCE</scope>
    <source>
        <strain evidence="18">CCM 7664</strain>
    </source>
</reference>
<dbReference type="Gene3D" id="3.30.565.10">
    <property type="entry name" value="Histidine kinase-like ATPase, C-terminal domain"/>
    <property type="match status" value="1"/>
</dbReference>
<keyword evidence="12 15" id="KW-1133">Transmembrane helix</keyword>
<evidence type="ECO:0000259" key="17">
    <source>
        <dbReference type="PROSITE" id="PS50885"/>
    </source>
</evidence>
<feature type="transmembrane region" description="Helical" evidence="15">
    <location>
        <begin position="12"/>
        <end position="32"/>
    </location>
</feature>
<dbReference type="Pfam" id="PF00672">
    <property type="entry name" value="HAMP"/>
    <property type="match status" value="1"/>
</dbReference>
<dbReference type="InterPro" id="IPR036890">
    <property type="entry name" value="HATPase_C_sf"/>
</dbReference>
<dbReference type="PROSITE" id="PS50885">
    <property type="entry name" value="HAMP"/>
    <property type="match status" value="1"/>
</dbReference>
<dbReference type="PANTHER" id="PTHR44936">
    <property type="entry name" value="SENSOR PROTEIN CREC"/>
    <property type="match status" value="1"/>
</dbReference>
<feature type="transmembrane region" description="Helical" evidence="15">
    <location>
        <begin position="188"/>
        <end position="211"/>
    </location>
</feature>
<gene>
    <name evidence="18" type="ORF">GCM10011430_23690</name>
</gene>
<evidence type="ECO:0000256" key="13">
    <source>
        <dbReference type="ARBA" id="ARBA00023012"/>
    </source>
</evidence>
<dbReference type="InterPro" id="IPR050980">
    <property type="entry name" value="2C_sensor_his_kinase"/>
</dbReference>
<evidence type="ECO:0000256" key="4">
    <source>
        <dbReference type="ARBA" id="ARBA00022475"/>
    </source>
</evidence>
<dbReference type="InterPro" id="IPR036097">
    <property type="entry name" value="HisK_dim/P_sf"/>
</dbReference>
<evidence type="ECO:0000256" key="8">
    <source>
        <dbReference type="ARBA" id="ARBA00022692"/>
    </source>
</evidence>
<accession>A0A8J3AXK6</accession>
<reference evidence="18" key="1">
    <citation type="journal article" date="2014" name="Int. J. Syst. Evol. Microbiol.">
        <title>Complete genome sequence of Corynebacterium casei LMG S-19264T (=DSM 44701T), isolated from a smear-ripened cheese.</title>
        <authorList>
            <consortium name="US DOE Joint Genome Institute (JGI-PGF)"/>
            <person name="Walter F."/>
            <person name="Albersmeier A."/>
            <person name="Kalinowski J."/>
            <person name="Ruckert C."/>
        </authorList>
    </citation>
    <scope>NUCLEOTIDE SEQUENCE</scope>
    <source>
        <strain evidence="18">CCM 7664</strain>
    </source>
</reference>
<dbReference type="InterPro" id="IPR003594">
    <property type="entry name" value="HATPase_dom"/>
</dbReference>
<evidence type="ECO:0000256" key="15">
    <source>
        <dbReference type="SAM" id="Phobius"/>
    </source>
</evidence>
<keyword evidence="19" id="KW-1185">Reference proteome</keyword>
<keyword evidence="7" id="KW-0808">Transferase</keyword>
<dbReference type="CDD" id="cd06225">
    <property type="entry name" value="HAMP"/>
    <property type="match status" value="1"/>
</dbReference>
<evidence type="ECO:0000256" key="10">
    <source>
        <dbReference type="ARBA" id="ARBA00022777"/>
    </source>
</evidence>
<dbReference type="PRINTS" id="PR00344">
    <property type="entry name" value="BCTRLSENSOR"/>
</dbReference>
<evidence type="ECO:0000256" key="11">
    <source>
        <dbReference type="ARBA" id="ARBA00022840"/>
    </source>
</evidence>
<evidence type="ECO:0000256" key="12">
    <source>
        <dbReference type="ARBA" id="ARBA00022989"/>
    </source>
</evidence>
<sequence>MRLLPRTLFGQILLALVVGLIAVQVAGFWLILDDRVRLGERLRGAYTAQRVAGFISILDHAPPEERVRLLRVLNIPPTSLTLNEPWHTSGIVASDDAQIFIAHVENELDDDLPLQVLAIHHHNRPPERMIFAPHDLPPPPPSGDSDGFFDLHDGFEGPPIVFLIGQAKLSDGTVLTFRHILPHTSMDWPLRLSGLLLVLVASVSLLAGWAVRRLTRPLASLADAASGLARDLEQPPLPEAGPQEVARAASAFNAMQRDLKRLIDTRSQALAAVSHDLRLPITRLRLRMEKLDDGELKSKMEHDLAEMDAMIGNTLEFLRAGSTQEKTVRLDLNALLESAVEDMRAVGAHVRLHGRAEAPVPARPQALRRCLDNLLENARRYGGYANDGSENGNKEIDLTVTDASTNIGTMLEIRIEDRGAGMPADEMERVFEPYVRLESSRARHTGGSGLGLAIARAIARAHGGDLVLAARDGGGLSAILTLPK</sequence>
<evidence type="ECO:0000313" key="18">
    <source>
        <dbReference type="EMBL" id="GGI55195.1"/>
    </source>
</evidence>
<evidence type="ECO:0000256" key="9">
    <source>
        <dbReference type="ARBA" id="ARBA00022741"/>
    </source>
</evidence>
<evidence type="ECO:0000313" key="19">
    <source>
        <dbReference type="Proteomes" id="UP000627205"/>
    </source>
</evidence>
<dbReference type="InterPro" id="IPR005467">
    <property type="entry name" value="His_kinase_dom"/>
</dbReference>